<dbReference type="InterPro" id="IPR014044">
    <property type="entry name" value="CAP_dom"/>
</dbReference>
<dbReference type="Proteomes" id="UP000229459">
    <property type="component" value="Unassembled WGS sequence"/>
</dbReference>
<dbReference type="AlphaFoldDB" id="A0A2H0B8D8"/>
<accession>A0A2H0B8D8</accession>
<dbReference type="CDD" id="cd05379">
    <property type="entry name" value="CAP_bacterial"/>
    <property type="match status" value="1"/>
</dbReference>
<sequence>MSIKKSVISGFIVSIVAFGLFKVITTNKIVFKLNELIKTINPVAILNSNYNPVFSIREKELFDLTNSERKRVGIAVLLRNTSLNKAAELKINDMIAKNYWSHIAPDGTDSWIFFHKVGYSYLYAGENLAKDYSSSKLNMYDWMNSEKHKSNILNEKYTEIGIASKMGKINGENVYIIVQLFGTPMRSINDTSPLANVIDRQTVLDYLESIKIS</sequence>
<protein>
    <recommendedName>
        <fullName evidence="2">SCP domain-containing protein</fullName>
    </recommendedName>
</protein>
<dbReference type="InterPro" id="IPR035940">
    <property type="entry name" value="CAP_sf"/>
</dbReference>
<name>A0A2H0B8D8_9BACT</name>
<dbReference type="Gene3D" id="3.40.33.10">
    <property type="entry name" value="CAP"/>
    <property type="match status" value="1"/>
</dbReference>
<feature type="non-terminal residue" evidence="3">
    <location>
        <position position="213"/>
    </location>
</feature>
<evidence type="ECO:0000256" key="1">
    <source>
        <dbReference type="SAM" id="Phobius"/>
    </source>
</evidence>
<dbReference type="EMBL" id="PCSR01000035">
    <property type="protein sequence ID" value="PIP53320.1"/>
    <property type="molecule type" value="Genomic_DNA"/>
</dbReference>
<evidence type="ECO:0000313" key="3">
    <source>
        <dbReference type="EMBL" id="PIP53320.1"/>
    </source>
</evidence>
<keyword evidence="1" id="KW-0812">Transmembrane</keyword>
<organism evidence="3 4">
    <name type="scientific">Candidatus Beckwithbacteria bacterium CG23_combo_of_CG06-09_8_20_14_all_34_8</name>
    <dbReference type="NCBI Taxonomy" id="1974497"/>
    <lineage>
        <taxon>Bacteria</taxon>
        <taxon>Candidatus Beckwithiibacteriota</taxon>
    </lineage>
</organism>
<dbReference type="SUPFAM" id="SSF55797">
    <property type="entry name" value="PR-1-like"/>
    <property type="match status" value="1"/>
</dbReference>
<evidence type="ECO:0000259" key="2">
    <source>
        <dbReference type="Pfam" id="PF00188"/>
    </source>
</evidence>
<feature type="transmembrane region" description="Helical" evidence="1">
    <location>
        <begin position="6"/>
        <end position="24"/>
    </location>
</feature>
<reference evidence="3 4" key="1">
    <citation type="submission" date="2017-09" db="EMBL/GenBank/DDBJ databases">
        <title>Depth-based differentiation of microbial function through sediment-hosted aquifers and enrichment of novel symbionts in the deep terrestrial subsurface.</title>
        <authorList>
            <person name="Probst A.J."/>
            <person name="Ladd B."/>
            <person name="Jarett J.K."/>
            <person name="Geller-Mcgrath D.E."/>
            <person name="Sieber C.M."/>
            <person name="Emerson J.B."/>
            <person name="Anantharaman K."/>
            <person name="Thomas B.C."/>
            <person name="Malmstrom R."/>
            <person name="Stieglmeier M."/>
            <person name="Klingl A."/>
            <person name="Woyke T."/>
            <person name="Ryan C.M."/>
            <person name="Banfield J.F."/>
        </authorList>
    </citation>
    <scope>NUCLEOTIDE SEQUENCE [LARGE SCALE GENOMIC DNA]</scope>
    <source>
        <strain evidence="3">CG23_combo_of_CG06-09_8_20_14_all_34_8</strain>
    </source>
</reference>
<dbReference type="PANTHER" id="PTHR31157">
    <property type="entry name" value="SCP DOMAIN-CONTAINING PROTEIN"/>
    <property type="match status" value="1"/>
</dbReference>
<comment type="caution">
    <text evidence="3">The sequence shown here is derived from an EMBL/GenBank/DDBJ whole genome shotgun (WGS) entry which is preliminary data.</text>
</comment>
<evidence type="ECO:0000313" key="4">
    <source>
        <dbReference type="Proteomes" id="UP000229459"/>
    </source>
</evidence>
<keyword evidence="1" id="KW-1133">Transmembrane helix</keyword>
<gene>
    <name evidence="3" type="ORF">COX08_01660</name>
</gene>
<dbReference type="PANTHER" id="PTHR31157:SF1">
    <property type="entry name" value="SCP DOMAIN-CONTAINING PROTEIN"/>
    <property type="match status" value="1"/>
</dbReference>
<keyword evidence="1" id="KW-0472">Membrane</keyword>
<dbReference type="Pfam" id="PF00188">
    <property type="entry name" value="CAP"/>
    <property type="match status" value="1"/>
</dbReference>
<proteinExistence type="predicted"/>
<feature type="domain" description="SCP" evidence="2">
    <location>
        <begin position="62"/>
        <end position="179"/>
    </location>
</feature>